<name>A0A193LER9_9GAMM</name>
<organism evidence="2 3">
    <name type="scientific">Woeseia oceani</name>
    <dbReference type="NCBI Taxonomy" id="1548547"/>
    <lineage>
        <taxon>Bacteria</taxon>
        <taxon>Pseudomonadati</taxon>
        <taxon>Pseudomonadota</taxon>
        <taxon>Gammaproteobacteria</taxon>
        <taxon>Woeseiales</taxon>
        <taxon>Woeseiaceae</taxon>
        <taxon>Woeseia</taxon>
    </lineage>
</organism>
<dbReference type="AlphaFoldDB" id="A0A193LER9"/>
<proteinExistence type="predicted"/>
<evidence type="ECO:0000256" key="1">
    <source>
        <dbReference type="SAM" id="MobiDB-lite"/>
    </source>
</evidence>
<dbReference type="STRING" id="1548547.BA177_07220"/>
<reference evidence="2 3" key="1">
    <citation type="submission" date="2016-06" db="EMBL/GenBank/DDBJ databases">
        <title>Complete genome sequence of a deep-branching marine Gamma Proteobacterium Woeseia oceani type strain XK5.</title>
        <authorList>
            <person name="Mu D."/>
            <person name="Du Z."/>
        </authorList>
    </citation>
    <scope>NUCLEOTIDE SEQUENCE [LARGE SCALE GENOMIC DNA]</scope>
    <source>
        <strain evidence="2 3">XK5</strain>
    </source>
</reference>
<keyword evidence="3" id="KW-1185">Reference proteome</keyword>
<feature type="region of interest" description="Disordered" evidence="1">
    <location>
        <begin position="144"/>
        <end position="181"/>
    </location>
</feature>
<accession>A0A193LER9</accession>
<dbReference type="EMBL" id="CP016268">
    <property type="protein sequence ID" value="ANO51025.1"/>
    <property type="molecule type" value="Genomic_DNA"/>
</dbReference>
<evidence type="ECO:0000313" key="3">
    <source>
        <dbReference type="Proteomes" id="UP000092695"/>
    </source>
</evidence>
<dbReference type="RefSeq" id="WP_068614819.1">
    <property type="nucleotide sequence ID" value="NZ_CP016268.1"/>
</dbReference>
<evidence type="ECO:0000313" key="2">
    <source>
        <dbReference type="EMBL" id="ANO51025.1"/>
    </source>
</evidence>
<dbReference type="KEGG" id="woc:BA177_07220"/>
<sequence length="196" mass="20760">MNQPIEQSMDRIATAADSGLHSLVNGARQRSKRAAQRVTAGKKPLQALAGLGLKLSAVSHRTTDRILKQQTALTANQLDLIALRFESAADASCLRDLVKKQIRLTPEQLSRLGRDTRASFGIVLDAGSEARDVVADTLGSLRKPRKVAKAPARKAAKTTKKTVAKASKSAKKTSKKVVRKAAGKTAAAADKVASAS</sequence>
<gene>
    <name evidence="2" type="ORF">BA177_07220</name>
</gene>
<protein>
    <recommendedName>
        <fullName evidence="4">Phasin domain-containing protein</fullName>
    </recommendedName>
</protein>
<dbReference type="Proteomes" id="UP000092695">
    <property type="component" value="Chromosome"/>
</dbReference>
<evidence type="ECO:0008006" key="4">
    <source>
        <dbReference type="Google" id="ProtNLM"/>
    </source>
</evidence>